<protein>
    <submittedName>
        <fullName evidence="1">Uncharacterized protein</fullName>
    </submittedName>
</protein>
<proteinExistence type="predicted"/>
<dbReference type="Proteomes" id="UP000319852">
    <property type="component" value="Chromosome"/>
</dbReference>
<dbReference type="KEGG" id="amob:HG15A2_18700"/>
<dbReference type="EMBL" id="CP036263">
    <property type="protein sequence ID" value="QDS98589.1"/>
    <property type="molecule type" value="Genomic_DNA"/>
</dbReference>
<gene>
    <name evidence="1" type="ORF">HG15A2_18700</name>
</gene>
<dbReference type="RefSeq" id="WP_145059789.1">
    <property type="nucleotide sequence ID" value="NZ_CP036263.1"/>
</dbReference>
<evidence type="ECO:0000313" key="1">
    <source>
        <dbReference type="EMBL" id="QDS98589.1"/>
    </source>
</evidence>
<dbReference type="AlphaFoldDB" id="A0A517MUQ1"/>
<dbReference type="OrthoDB" id="278280at2"/>
<name>A0A517MUQ1_9BACT</name>
<keyword evidence="2" id="KW-1185">Reference proteome</keyword>
<sequence length="324" mass="36767">MNQREKALVGLVGIAGLLYAGTEGLTRYRDALDESDDQQLAAESSLQETKSLLRRAQRDQRELRKWRQRSLPTNPDIARSLYQDWLREATSDSGFTEASVLDKTNARSFADRPDEMKELSFEIAGKATLEQVTKFLHQFYSAGHMQRISKATFKPQEGKKELTVSLSVDALILPEVLREDQLAENATAELAHTLTEYRERLESRDLFAIYRPKQKAGDASTAKSDEPREDEAAKDARFTQITYGNGWTMAVRQQKSGDVTYYQVGDELEIGRISGRVIDLNDERVIYKTDEGQFELELGDTFSEARPLDVASGESAGRQRRRMR</sequence>
<organism evidence="1 2">
    <name type="scientific">Adhaeretor mobilis</name>
    <dbReference type="NCBI Taxonomy" id="1930276"/>
    <lineage>
        <taxon>Bacteria</taxon>
        <taxon>Pseudomonadati</taxon>
        <taxon>Planctomycetota</taxon>
        <taxon>Planctomycetia</taxon>
        <taxon>Pirellulales</taxon>
        <taxon>Lacipirellulaceae</taxon>
        <taxon>Adhaeretor</taxon>
    </lineage>
</organism>
<accession>A0A517MUQ1</accession>
<evidence type="ECO:0000313" key="2">
    <source>
        <dbReference type="Proteomes" id="UP000319852"/>
    </source>
</evidence>
<reference evidence="1 2" key="1">
    <citation type="submission" date="2019-02" db="EMBL/GenBank/DDBJ databases">
        <title>Deep-cultivation of Planctomycetes and their phenomic and genomic characterization uncovers novel biology.</title>
        <authorList>
            <person name="Wiegand S."/>
            <person name="Jogler M."/>
            <person name="Boedeker C."/>
            <person name="Pinto D."/>
            <person name="Vollmers J."/>
            <person name="Rivas-Marin E."/>
            <person name="Kohn T."/>
            <person name="Peeters S.H."/>
            <person name="Heuer A."/>
            <person name="Rast P."/>
            <person name="Oberbeckmann S."/>
            <person name="Bunk B."/>
            <person name="Jeske O."/>
            <person name="Meyerdierks A."/>
            <person name="Storesund J.E."/>
            <person name="Kallscheuer N."/>
            <person name="Luecker S."/>
            <person name="Lage O.M."/>
            <person name="Pohl T."/>
            <person name="Merkel B.J."/>
            <person name="Hornburger P."/>
            <person name="Mueller R.-W."/>
            <person name="Bruemmer F."/>
            <person name="Labrenz M."/>
            <person name="Spormann A.M."/>
            <person name="Op den Camp H."/>
            <person name="Overmann J."/>
            <person name="Amann R."/>
            <person name="Jetten M.S.M."/>
            <person name="Mascher T."/>
            <person name="Medema M.H."/>
            <person name="Devos D.P."/>
            <person name="Kaster A.-K."/>
            <person name="Ovreas L."/>
            <person name="Rohde M."/>
            <person name="Galperin M.Y."/>
            <person name="Jogler C."/>
        </authorList>
    </citation>
    <scope>NUCLEOTIDE SEQUENCE [LARGE SCALE GENOMIC DNA]</scope>
    <source>
        <strain evidence="1 2">HG15A2</strain>
    </source>
</reference>